<gene>
    <name evidence="1" type="ORF">METZ01_LOCUS24085</name>
</gene>
<proteinExistence type="predicted"/>
<sequence>MTATLDGVPEEFDVVSVFVELCPPTRNQPVVPGADLVAHTSIVWPL</sequence>
<dbReference type="EMBL" id="UINC01001115">
    <property type="protein sequence ID" value="SUZ71231.1"/>
    <property type="molecule type" value="Genomic_DNA"/>
</dbReference>
<organism evidence="1">
    <name type="scientific">marine metagenome</name>
    <dbReference type="NCBI Taxonomy" id="408172"/>
    <lineage>
        <taxon>unclassified sequences</taxon>
        <taxon>metagenomes</taxon>
        <taxon>ecological metagenomes</taxon>
    </lineage>
</organism>
<dbReference type="AlphaFoldDB" id="A0A381PW04"/>
<protein>
    <submittedName>
        <fullName evidence="1">Uncharacterized protein</fullName>
    </submittedName>
</protein>
<reference evidence="1" key="1">
    <citation type="submission" date="2018-05" db="EMBL/GenBank/DDBJ databases">
        <authorList>
            <person name="Lanie J.A."/>
            <person name="Ng W.-L."/>
            <person name="Kazmierczak K.M."/>
            <person name="Andrzejewski T.M."/>
            <person name="Davidsen T.M."/>
            <person name="Wayne K.J."/>
            <person name="Tettelin H."/>
            <person name="Glass J.I."/>
            <person name="Rusch D."/>
            <person name="Podicherti R."/>
            <person name="Tsui H.-C.T."/>
            <person name="Winkler M.E."/>
        </authorList>
    </citation>
    <scope>NUCLEOTIDE SEQUENCE</scope>
</reference>
<name>A0A381PW04_9ZZZZ</name>
<accession>A0A381PW04</accession>
<evidence type="ECO:0000313" key="1">
    <source>
        <dbReference type="EMBL" id="SUZ71231.1"/>
    </source>
</evidence>